<reference evidence="2 3" key="1">
    <citation type="submission" date="2018-06" db="EMBL/GenBank/DDBJ databases">
        <authorList>
            <consortium name="Pathogen Informatics"/>
            <person name="Doyle S."/>
        </authorList>
    </citation>
    <scope>NUCLEOTIDE SEQUENCE [LARGE SCALE GENOMIC DNA]</scope>
    <source>
        <strain evidence="2 3">NCTC12120</strain>
    </source>
</reference>
<evidence type="ECO:0000313" key="3">
    <source>
        <dbReference type="Proteomes" id="UP000251197"/>
    </source>
</evidence>
<evidence type="ECO:0000256" key="1">
    <source>
        <dbReference type="SAM" id="Phobius"/>
    </source>
</evidence>
<keyword evidence="1" id="KW-0472">Membrane</keyword>
<feature type="transmembrane region" description="Helical" evidence="1">
    <location>
        <begin position="6"/>
        <end position="29"/>
    </location>
</feature>
<protein>
    <submittedName>
        <fullName evidence="2">Uncharacterized protein</fullName>
    </submittedName>
</protein>
<keyword evidence="1" id="KW-1133">Transmembrane helix</keyword>
<organism evidence="2 3">
    <name type="scientific">Cedecea neteri</name>
    <dbReference type="NCBI Taxonomy" id="158822"/>
    <lineage>
        <taxon>Bacteria</taxon>
        <taxon>Pseudomonadati</taxon>
        <taxon>Pseudomonadota</taxon>
        <taxon>Gammaproteobacteria</taxon>
        <taxon>Enterobacterales</taxon>
        <taxon>Enterobacteriaceae</taxon>
        <taxon>Cedecea</taxon>
    </lineage>
</organism>
<sequence>MTSKKMVSLVNGVLIVAVLLPVLLSIYLAHNKAEKTFHSGAGKLRRPRVTAQRQSD</sequence>
<dbReference type="EMBL" id="UAVU01000008">
    <property type="protein sequence ID" value="SQC91680.1"/>
    <property type="molecule type" value="Genomic_DNA"/>
</dbReference>
<dbReference type="Proteomes" id="UP000251197">
    <property type="component" value="Unassembled WGS sequence"/>
</dbReference>
<proteinExistence type="predicted"/>
<keyword evidence="1" id="KW-0812">Transmembrane</keyword>
<evidence type="ECO:0000313" key="2">
    <source>
        <dbReference type="EMBL" id="SQC91680.1"/>
    </source>
</evidence>
<gene>
    <name evidence="2" type="ORF">NCTC12120_04852</name>
</gene>
<name>A0A2X3KVT9_9ENTR</name>
<dbReference type="AlphaFoldDB" id="A0A2X3KVT9"/>
<accession>A0A2X3KVT9</accession>